<dbReference type="InterPro" id="IPR011333">
    <property type="entry name" value="SKP1/BTB/POZ_sf"/>
</dbReference>
<protein>
    <recommendedName>
        <fullName evidence="2">BTB domain-containing protein</fullName>
    </recommendedName>
</protein>
<evidence type="ECO:0008006" key="2">
    <source>
        <dbReference type="Google" id="ProtNLM"/>
    </source>
</evidence>
<name>A0A085N9A5_9BILA</name>
<sequence>MILRKEFENQLTESPFSFLSVISLYKTLEGKCSRRSQLSLQNMDHESGTLSNGNMALTSTNNDDGSLKVCARWLIENFCLNTYMMERNERISFGPRFEDLHSRFQFQLTLNWHIKQFKLKIRKHLPGVAYRCRINLSGVCRCVLDHPDLEYDAERGLTIDWIPESHRFSRGGLEIRCEVGISSLCLSGGQITSGETIPVDSLEYVEPVDENEIPDTQISADPGEFSEEYALCIVKRMENNNGNGNLTIYYDGGQLKTFRWIVCLYSMGCKVALHPANVKLEDVTYPSLCSAIHWVYTGEIDLEKICLREVHSAAAHLGLQPLATLCFDTIMKSIQRDNIVDVLSSFKTSDQIISNKEILTQLKEYKTYVLMTDKWSLFVLKKPRIALDILTYLLLDSKPKDVCS</sequence>
<evidence type="ECO:0000313" key="1">
    <source>
        <dbReference type="EMBL" id="KFD66051.1"/>
    </source>
</evidence>
<gene>
    <name evidence="1" type="ORF">M514_00797</name>
</gene>
<dbReference type="EMBL" id="KL367528">
    <property type="protein sequence ID" value="KFD66051.1"/>
    <property type="molecule type" value="Genomic_DNA"/>
</dbReference>
<dbReference type="Proteomes" id="UP000030758">
    <property type="component" value="Unassembled WGS sequence"/>
</dbReference>
<accession>A0A085N9A5</accession>
<dbReference type="AlphaFoldDB" id="A0A085N9A5"/>
<organism evidence="1">
    <name type="scientific">Trichuris suis</name>
    <name type="common">pig whipworm</name>
    <dbReference type="NCBI Taxonomy" id="68888"/>
    <lineage>
        <taxon>Eukaryota</taxon>
        <taxon>Metazoa</taxon>
        <taxon>Ecdysozoa</taxon>
        <taxon>Nematoda</taxon>
        <taxon>Enoplea</taxon>
        <taxon>Dorylaimia</taxon>
        <taxon>Trichinellida</taxon>
        <taxon>Trichuridae</taxon>
        <taxon>Trichuris</taxon>
    </lineage>
</organism>
<dbReference type="Gene3D" id="3.30.710.10">
    <property type="entry name" value="Potassium Channel Kv1.1, Chain A"/>
    <property type="match status" value="1"/>
</dbReference>
<dbReference type="SUPFAM" id="SSF54695">
    <property type="entry name" value="POZ domain"/>
    <property type="match status" value="1"/>
</dbReference>
<proteinExistence type="predicted"/>
<reference evidence="1" key="1">
    <citation type="journal article" date="2014" name="Nat. Genet.">
        <title>Genome and transcriptome of the porcine whipworm Trichuris suis.</title>
        <authorList>
            <person name="Jex A.R."/>
            <person name="Nejsum P."/>
            <person name="Schwarz E.M."/>
            <person name="Hu L."/>
            <person name="Young N.D."/>
            <person name="Hall R.S."/>
            <person name="Korhonen P.K."/>
            <person name="Liao S."/>
            <person name="Thamsborg S."/>
            <person name="Xia J."/>
            <person name="Xu P."/>
            <person name="Wang S."/>
            <person name="Scheerlinck J.P."/>
            <person name="Hofmann A."/>
            <person name="Sternberg P.W."/>
            <person name="Wang J."/>
            <person name="Gasser R.B."/>
        </authorList>
    </citation>
    <scope>NUCLEOTIDE SEQUENCE [LARGE SCALE GENOMIC DNA]</scope>
    <source>
        <strain evidence="1">DCEP-RM93F</strain>
    </source>
</reference>